<evidence type="ECO:0000256" key="1">
    <source>
        <dbReference type="ARBA" id="ARBA00004123"/>
    </source>
</evidence>
<dbReference type="GeneID" id="106168961"/>
<feature type="compositionally biased region" description="Low complexity" evidence="6">
    <location>
        <begin position="231"/>
        <end position="247"/>
    </location>
</feature>
<dbReference type="Proteomes" id="UP000085678">
    <property type="component" value="Unplaced"/>
</dbReference>
<keyword evidence="2" id="KW-0433">Leucine-rich repeat</keyword>
<dbReference type="SUPFAM" id="SSF52075">
    <property type="entry name" value="Outer arm dynein light chain 1"/>
    <property type="match status" value="1"/>
</dbReference>
<evidence type="ECO:0000256" key="2">
    <source>
        <dbReference type="ARBA" id="ARBA00022614"/>
    </source>
</evidence>
<evidence type="ECO:0000313" key="8">
    <source>
        <dbReference type="RefSeq" id="XP_013403686.1"/>
    </source>
</evidence>
<dbReference type="GO" id="GO:0030620">
    <property type="term" value="F:U2 snRNA binding"/>
    <property type="evidence" value="ECO:0007669"/>
    <property type="project" value="InterPro"/>
</dbReference>
<accession>A0A1S3J0B1</accession>
<evidence type="ECO:0000256" key="4">
    <source>
        <dbReference type="ARBA" id="ARBA00023242"/>
    </source>
</evidence>
<dbReference type="InterPro" id="IPR044640">
    <property type="entry name" value="RU2A"/>
</dbReference>
<comment type="subcellular location">
    <subcellularLocation>
        <location evidence="1">Nucleus</location>
    </subcellularLocation>
</comment>
<feature type="compositionally biased region" description="Basic and acidic residues" evidence="6">
    <location>
        <begin position="188"/>
        <end position="202"/>
    </location>
</feature>
<feature type="compositionally biased region" description="Basic and acidic residues" evidence="6">
    <location>
        <begin position="218"/>
        <end position="227"/>
    </location>
</feature>
<dbReference type="GO" id="GO:0005634">
    <property type="term" value="C:nucleus"/>
    <property type="evidence" value="ECO:0007669"/>
    <property type="project" value="UniProtKB-SubCell"/>
</dbReference>
<keyword evidence="7" id="KW-1185">Reference proteome</keyword>
<reference evidence="8" key="1">
    <citation type="submission" date="2025-08" db="UniProtKB">
        <authorList>
            <consortium name="RefSeq"/>
        </authorList>
    </citation>
    <scope>IDENTIFICATION</scope>
    <source>
        <tissue evidence="8">Gonads</tissue>
    </source>
</reference>
<dbReference type="AlphaFoldDB" id="A0A1S3J0B1"/>
<gene>
    <name evidence="8" type="primary">LOC106168961</name>
</gene>
<keyword evidence="4" id="KW-0539">Nucleus</keyword>
<dbReference type="GO" id="GO:0000398">
    <property type="term" value="P:mRNA splicing, via spliceosome"/>
    <property type="evidence" value="ECO:0007669"/>
    <property type="project" value="InterPro"/>
</dbReference>
<dbReference type="PANTHER" id="PTHR10552">
    <property type="entry name" value="U2 SMALL NUCLEAR RIBONUCLEOPROTEIN A"/>
    <property type="match status" value="1"/>
</dbReference>
<name>A0A1S3J0B1_LINAN</name>
<protein>
    <submittedName>
        <fullName evidence="8">Leucine-rich repeat-containing protein 49 isoform X2</fullName>
    </submittedName>
</protein>
<evidence type="ECO:0000256" key="3">
    <source>
        <dbReference type="ARBA" id="ARBA00022737"/>
    </source>
</evidence>
<keyword evidence="3" id="KW-0677">Repeat</keyword>
<dbReference type="PANTHER" id="PTHR10552:SF6">
    <property type="entry name" value="U2 SMALL NUCLEAR RIBONUCLEOPROTEIN A"/>
    <property type="match status" value="1"/>
</dbReference>
<feature type="compositionally biased region" description="Polar residues" evidence="6">
    <location>
        <begin position="203"/>
        <end position="217"/>
    </location>
</feature>
<dbReference type="Gene3D" id="3.80.10.10">
    <property type="entry name" value="Ribonuclease Inhibitor"/>
    <property type="match status" value="2"/>
</dbReference>
<dbReference type="RefSeq" id="XP_013403686.1">
    <property type="nucleotide sequence ID" value="XM_013548232.2"/>
</dbReference>
<proteinExistence type="inferred from homology"/>
<organism evidence="7 8">
    <name type="scientific">Lingula anatina</name>
    <name type="common">Brachiopod</name>
    <name type="synonym">Lingula unguis</name>
    <dbReference type="NCBI Taxonomy" id="7574"/>
    <lineage>
        <taxon>Eukaryota</taxon>
        <taxon>Metazoa</taxon>
        <taxon>Spiralia</taxon>
        <taxon>Lophotrochozoa</taxon>
        <taxon>Brachiopoda</taxon>
        <taxon>Linguliformea</taxon>
        <taxon>Lingulata</taxon>
        <taxon>Lingulida</taxon>
        <taxon>Linguloidea</taxon>
        <taxon>Lingulidae</taxon>
        <taxon>Lingula</taxon>
    </lineage>
</organism>
<evidence type="ECO:0000256" key="6">
    <source>
        <dbReference type="SAM" id="MobiDB-lite"/>
    </source>
</evidence>
<dbReference type="OrthoDB" id="1939344at2759"/>
<dbReference type="InterPro" id="IPR032675">
    <property type="entry name" value="LRR_dom_sf"/>
</dbReference>
<evidence type="ECO:0000256" key="5">
    <source>
        <dbReference type="ARBA" id="ARBA00024196"/>
    </source>
</evidence>
<evidence type="ECO:0000313" key="7">
    <source>
        <dbReference type="Proteomes" id="UP000085678"/>
    </source>
</evidence>
<feature type="region of interest" description="Disordered" evidence="6">
    <location>
        <begin position="170"/>
        <end position="259"/>
    </location>
</feature>
<comment type="similarity">
    <text evidence="5">Belongs to the U2 small nuclear ribonucleoprotein A family.</text>
</comment>
<sequence>MNFRHVTVDPERHVSAVNVAPFSELRPVENDAVNSKLPHIMTNITMYPYSFEDISCLAESQSLSEVALDGNPFSGDPHYKTIMLRHLGLLKQLDLKRVTEEERRVAALMYKKEEDKRRNSNKEALVKEKRRLAINNAKRQWEVMQGSLMHRTNRLVKMPELYATHVGSYSHSDLPALGRDNPSQTPDSMREDSDSVMSDRSRPTSAHSIQNGGTSSDINRERKKERPTTANRLSSRSSSKSSMNRNASPEKETITYSTDPSLGTCHLAELEGDTLSLYGVGSLEALDRNWGIQAAGNITTIAFQFMDFTELVKHLGKIRARFPSVQTLIFQATNIESFHQLNALSSVRRLDNLVIDPEGNPVTQLSLWKLYTVFRLAHFSLKKINNVEVTSADILNAEKFFGPLSHITTSQLSQSRLLTLLGENRKKQLLSLSEEKSRKSPDGKLAEHKSAIESIGRAGLVYPPLEEQVKKGEEQKSKLDFAQKFVRQISREAVVVDRKLTTLYQVWPQIMVSLIQSAVMDMADRKTYMKKCMEDLEKG</sequence>